<dbReference type="Proteomes" id="UP000440498">
    <property type="component" value="Unassembled WGS sequence"/>
</dbReference>
<gene>
    <name evidence="2" type="ORF">GEV02_02230</name>
</gene>
<dbReference type="RefSeq" id="WP_152836303.1">
    <property type="nucleotide sequence ID" value="NZ_WHUG01000001.1"/>
</dbReference>
<evidence type="ECO:0000259" key="1">
    <source>
        <dbReference type="Pfam" id="PF13579"/>
    </source>
</evidence>
<sequence length="416" mass="45956">MVKRVLMIAYHYPPMCGGSGIHRTLAFTRYLPQHGWQPLVLTVHPRAYEDIGIADDSPHVPVHRSFALDSSRHLALRGRYLELLAQPDRWISWWLGAVPAGLRLIRKYQPDAIWSSYPIATAHLIALSLHRLSGIPWIADQRDPMIDTGYPPDPRRRRIHGWIEQQAVRRAAAVVCATPGSLHRLGLRHGPAHAQRMVLIENGYDESSFIGAETAPAPAAAPNCPFTLLHSGVIYPSERDPGPLFAALAKLRDEARLLPEDFRLRLRASAHDDHLRALLRRYPGAADLIELAPPLPHREALAEMLCADGLLLLQAANCNDQIPAKLYEYLRAGRPLLALADAAGDTAAALRHAGIHTVGQLDNAGDIATQLMRFLQLCRTNRAPRAAPALILSHSRAARTRQLAALLDRASAQEPI</sequence>
<keyword evidence="3" id="KW-1185">Reference proteome</keyword>
<proteinExistence type="predicted"/>
<dbReference type="AlphaFoldDB" id="A0A6A7MWA1"/>
<name>A0A6A7MWA1_9BURK</name>
<dbReference type="EMBL" id="WHUG01000001">
    <property type="protein sequence ID" value="MQA36954.1"/>
    <property type="molecule type" value="Genomic_DNA"/>
</dbReference>
<organism evidence="2 3">
    <name type="scientific">Rugamonas aquatica</name>
    <dbReference type="NCBI Taxonomy" id="2743357"/>
    <lineage>
        <taxon>Bacteria</taxon>
        <taxon>Pseudomonadati</taxon>
        <taxon>Pseudomonadota</taxon>
        <taxon>Betaproteobacteria</taxon>
        <taxon>Burkholderiales</taxon>
        <taxon>Oxalobacteraceae</taxon>
        <taxon>Telluria group</taxon>
        <taxon>Rugamonas</taxon>
    </lineage>
</organism>
<protein>
    <submittedName>
        <fullName evidence="2">Glycosyltransferase</fullName>
    </submittedName>
</protein>
<dbReference type="InterPro" id="IPR028098">
    <property type="entry name" value="Glyco_trans_4-like_N"/>
</dbReference>
<keyword evidence="2" id="KW-0808">Transferase</keyword>
<accession>A0A6A7MWA1</accession>
<dbReference type="Gene3D" id="3.40.50.2000">
    <property type="entry name" value="Glycogen Phosphorylase B"/>
    <property type="match status" value="2"/>
</dbReference>
<reference evidence="2 3" key="1">
    <citation type="submission" date="2019-10" db="EMBL/GenBank/DDBJ databases">
        <title>Two novel species isolated from a subtropical stream in China.</title>
        <authorList>
            <person name="Lu H."/>
        </authorList>
    </citation>
    <scope>NUCLEOTIDE SEQUENCE [LARGE SCALE GENOMIC DNA]</scope>
    <source>
        <strain evidence="2 3">FT29W</strain>
    </source>
</reference>
<dbReference type="Pfam" id="PF13579">
    <property type="entry name" value="Glyco_trans_4_4"/>
    <property type="match status" value="1"/>
</dbReference>
<dbReference type="SUPFAM" id="SSF53756">
    <property type="entry name" value="UDP-Glycosyltransferase/glycogen phosphorylase"/>
    <property type="match status" value="1"/>
</dbReference>
<feature type="domain" description="Glycosyltransferase subfamily 4-like N-terminal" evidence="1">
    <location>
        <begin position="23"/>
        <end position="203"/>
    </location>
</feature>
<evidence type="ECO:0000313" key="2">
    <source>
        <dbReference type="EMBL" id="MQA36954.1"/>
    </source>
</evidence>
<dbReference type="GO" id="GO:0016757">
    <property type="term" value="F:glycosyltransferase activity"/>
    <property type="evidence" value="ECO:0007669"/>
    <property type="project" value="UniProtKB-ARBA"/>
</dbReference>
<evidence type="ECO:0000313" key="3">
    <source>
        <dbReference type="Proteomes" id="UP000440498"/>
    </source>
</evidence>
<comment type="caution">
    <text evidence="2">The sequence shown here is derived from an EMBL/GenBank/DDBJ whole genome shotgun (WGS) entry which is preliminary data.</text>
</comment>